<dbReference type="GO" id="GO:0046872">
    <property type="term" value="F:metal ion binding"/>
    <property type="evidence" value="ECO:0007669"/>
    <property type="project" value="InterPro"/>
</dbReference>
<evidence type="ECO:0000259" key="11">
    <source>
        <dbReference type="Pfam" id="PF00465"/>
    </source>
</evidence>
<sequence>MSARLPRAKKTDKAQAATSAQPQPEQSTAQPVEAPAAETTSPAPTPSAIDDLVAGALKALSAYSSFTQEDVDHIVKKASVAALNQHGQLAQLAVTETGRGVFEDKAVKNIFACEHVTNSMAALKTVGIVGRDDLHGIVEIAEPVGVICGVTPVTNPTSTAIFKSLVALKTRNPIIFAFHPSAQESSVAAARIVRDAAVAAGAPENCIQWVSQPSIAATNELMNHNGVALILATGGNAMVKAAYSCGKPALGVGAGNVPAYIEATAKLKRAVNDVVMSKCFDNGMICASEQAVILDAAIYDAAMTEFDVLHAYRCTPEEKAKLERFIFGVEADDANCAGAKLNAAVVGQSPHWIAQQAGFTVPEDTSIILAEVSGVGPHEPLTREKLCPVLAVLRAESREQGLQLAEQMVEFDGLGHSAAIHTEDAALAEEFGSRVKAVRVIWNSPSSHGGIGDIYNSFIPSLTLGCGSYGANSVSNNVSAVNLVNIKRIGRRNNNLQWFKVPAKTYFEPNAIRYLADMPDLHRVTIVTDATMTKLGFVDKVLDVLARRPEKVALQIIDNVEPEPSIASVDRGAEQLREFNPDTIIALGGGSPMDAAKVMWLRYEHPEIVFSDMREKFFDVRKRAFKFPTLGEKAKLVCIPTTSGTGAEVTPFAVITDEKTGVKYPLADYALTPTVAIIDPALTGKMPASLAADSGFDALTHATEAFVSVYANDFTDGMALHAIKLIFENLEASVTGGEEAVAAREKMHNAGTIAGMAFGNAFLGIVHAMAHTIGSTFHLVHGRTNATLLPHVIRYNGTVPTKLTSWPKYEHYVAPERFQEIAKSLGLPASTPAEGVESYARAVEKLRDAVGIPPSFSAQGVAEDAFIGKLDDLAMRSYEDQCAPANPRMPMLDDMKDLMTAAYYGTSLQDVRSRRTAEGTVTQPAQEAAPTS</sequence>
<dbReference type="InterPro" id="IPR034789">
    <property type="entry name" value="AAD_C"/>
</dbReference>
<dbReference type="CDD" id="cd07122">
    <property type="entry name" value="ALDH_F20_ACDH"/>
    <property type="match status" value="1"/>
</dbReference>
<dbReference type="RefSeq" id="WP_269545860.1">
    <property type="nucleotide sequence ID" value="NZ_AXCZ01000032.1"/>
</dbReference>
<dbReference type="InterPro" id="IPR016163">
    <property type="entry name" value="Ald_DH_C"/>
</dbReference>
<dbReference type="PANTHER" id="PTHR11496">
    <property type="entry name" value="ALCOHOL DEHYDROGENASE"/>
    <property type="match status" value="1"/>
</dbReference>
<dbReference type="Gene3D" id="1.20.1090.10">
    <property type="entry name" value="Dehydroquinate synthase-like - alpha domain"/>
    <property type="match status" value="1"/>
</dbReference>
<evidence type="ECO:0000256" key="1">
    <source>
        <dbReference type="ARBA" id="ARBA00001954"/>
    </source>
</evidence>
<evidence type="ECO:0000256" key="5">
    <source>
        <dbReference type="ARBA" id="ARBA00023268"/>
    </source>
</evidence>
<dbReference type="InterPro" id="IPR012079">
    <property type="entry name" value="Bifunc_Ald-ADH"/>
</dbReference>
<keyword evidence="14" id="KW-1185">Reference proteome</keyword>
<evidence type="ECO:0000256" key="7">
    <source>
        <dbReference type="ARBA" id="ARBA00035645"/>
    </source>
</evidence>
<protein>
    <recommendedName>
        <fullName evidence="8">Aldehyde-alcohol dehydrogenase</fullName>
    </recommendedName>
</protein>
<dbReference type="InterPro" id="IPR001670">
    <property type="entry name" value="ADH_Fe/GldA"/>
</dbReference>
<dbReference type="SUPFAM" id="SSF53720">
    <property type="entry name" value="ALDH-like"/>
    <property type="match status" value="1"/>
</dbReference>
<dbReference type="PROSITE" id="PS00060">
    <property type="entry name" value="ADH_IRON_2"/>
    <property type="match status" value="1"/>
</dbReference>
<evidence type="ECO:0000313" key="14">
    <source>
        <dbReference type="Proteomes" id="UP000054314"/>
    </source>
</evidence>
<feature type="domain" description="Fe-containing alcohol dehydrogenase-like C-terminal" evidence="12">
    <location>
        <begin position="692"/>
        <end position="903"/>
    </location>
</feature>
<comment type="cofactor">
    <cofactor evidence="1">
        <name>Fe(2+)</name>
        <dbReference type="ChEBI" id="CHEBI:29033"/>
    </cofactor>
</comment>
<evidence type="ECO:0000256" key="8">
    <source>
        <dbReference type="PIRNR" id="PIRNR000111"/>
    </source>
</evidence>
<dbReference type="Gene3D" id="3.40.309.10">
    <property type="entry name" value="Aldehyde Dehydrogenase, Chain A, domain 2"/>
    <property type="match status" value="1"/>
</dbReference>
<gene>
    <name evidence="13" type="ORF">N869_12750</name>
</gene>
<dbReference type="GO" id="GO:0004022">
    <property type="term" value="F:alcohol dehydrogenase (NAD+) activity"/>
    <property type="evidence" value="ECO:0007669"/>
    <property type="project" value="UniProtKB-UniRule"/>
</dbReference>
<dbReference type="PIRSF" id="PIRSF000111">
    <property type="entry name" value="ALDH_ADH"/>
    <property type="match status" value="1"/>
</dbReference>
<dbReference type="EMBL" id="AXCZ01000032">
    <property type="protein sequence ID" value="KGM13625.1"/>
    <property type="molecule type" value="Genomic_DNA"/>
</dbReference>
<feature type="compositionally biased region" description="Low complexity" evidence="9">
    <location>
        <begin position="33"/>
        <end position="48"/>
    </location>
</feature>
<feature type="domain" description="Alcohol dehydrogenase iron-type/glycerol dehydrogenase GldA" evidence="11">
    <location>
        <begin position="502"/>
        <end position="680"/>
    </location>
</feature>
<dbReference type="GO" id="GO:0008774">
    <property type="term" value="F:acetaldehyde dehydrogenase (acetylating) activity"/>
    <property type="evidence" value="ECO:0007669"/>
    <property type="project" value="UniProtKB-UniRule"/>
</dbReference>
<dbReference type="PROSITE" id="PS00913">
    <property type="entry name" value="ADH_IRON_1"/>
    <property type="match status" value="1"/>
</dbReference>
<evidence type="ECO:0000256" key="2">
    <source>
        <dbReference type="ARBA" id="ARBA00023002"/>
    </source>
</evidence>
<evidence type="ECO:0000256" key="4">
    <source>
        <dbReference type="ARBA" id="ARBA00023027"/>
    </source>
</evidence>
<keyword evidence="4" id="KW-0520">NAD</keyword>
<keyword evidence="2 8" id="KW-0560">Oxidoreductase</keyword>
<reference evidence="13 14" key="1">
    <citation type="submission" date="2013-08" db="EMBL/GenBank/DDBJ databases">
        <title>Genome sequencing of Cellulomonas bogoriensis 69B4.</title>
        <authorList>
            <person name="Chen F."/>
            <person name="Li Y."/>
            <person name="Wang G."/>
        </authorList>
    </citation>
    <scope>NUCLEOTIDE SEQUENCE [LARGE SCALE GENOMIC DNA]</scope>
    <source>
        <strain evidence="13 14">69B4</strain>
    </source>
</reference>
<evidence type="ECO:0000256" key="9">
    <source>
        <dbReference type="SAM" id="MobiDB-lite"/>
    </source>
</evidence>
<keyword evidence="3" id="KW-0408">Iron</keyword>
<feature type="region of interest" description="Disordered" evidence="9">
    <location>
        <begin position="1"/>
        <end position="48"/>
    </location>
</feature>
<dbReference type="Gene3D" id="3.40.605.10">
    <property type="entry name" value="Aldehyde Dehydrogenase, Chain A, domain 1"/>
    <property type="match status" value="1"/>
</dbReference>
<dbReference type="Gene3D" id="3.40.50.1970">
    <property type="match status" value="1"/>
</dbReference>
<dbReference type="InterPro" id="IPR039697">
    <property type="entry name" value="Alcohol_dehydrogenase_Fe"/>
</dbReference>
<comment type="caution">
    <text evidence="13">The sequence shown here is derived from an EMBL/GenBank/DDBJ whole genome shotgun (WGS) entry which is preliminary data.</text>
</comment>
<dbReference type="InterPro" id="IPR056798">
    <property type="entry name" value="ADH_Fe_C"/>
</dbReference>
<dbReference type="AlphaFoldDB" id="A0A0A0C0B5"/>
<dbReference type="Pfam" id="PF25137">
    <property type="entry name" value="ADH_Fe_C"/>
    <property type="match status" value="1"/>
</dbReference>
<dbReference type="InterPro" id="IPR016161">
    <property type="entry name" value="Ald_DH/histidinol_DH"/>
</dbReference>
<evidence type="ECO:0000313" key="13">
    <source>
        <dbReference type="EMBL" id="KGM13625.1"/>
    </source>
</evidence>
<dbReference type="GO" id="GO:0015976">
    <property type="term" value="P:carbon utilization"/>
    <property type="evidence" value="ECO:0007669"/>
    <property type="project" value="InterPro"/>
</dbReference>
<comment type="similarity">
    <text evidence="7 8">In the C-terminal section; belongs to the iron-containing alcohol dehydrogenase family.</text>
</comment>
<feature type="compositionally biased region" description="Polar residues" evidence="9">
    <location>
        <begin position="16"/>
        <end position="30"/>
    </location>
</feature>
<feature type="compositionally biased region" description="Polar residues" evidence="9">
    <location>
        <begin position="919"/>
        <end position="932"/>
    </location>
</feature>
<feature type="compositionally biased region" description="Basic residues" evidence="9">
    <location>
        <begin position="1"/>
        <end position="10"/>
    </location>
</feature>
<dbReference type="SUPFAM" id="SSF56796">
    <property type="entry name" value="Dehydroquinate synthase-like"/>
    <property type="match status" value="1"/>
</dbReference>
<dbReference type="NCBIfam" id="NF010378">
    <property type="entry name" value="PRK13805.1"/>
    <property type="match status" value="1"/>
</dbReference>
<name>A0A0A0C0B5_9CELL</name>
<dbReference type="InterPro" id="IPR016162">
    <property type="entry name" value="Ald_DH_N"/>
</dbReference>
<evidence type="ECO:0000259" key="10">
    <source>
        <dbReference type="Pfam" id="PF00171"/>
    </source>
</evidence>
<evidence type="ECO:0000259" key="12">
    <source>
        <dbReference type="Pfam" id="PF25137"/>
    </source>
</evidence>
<evidence type="ECO:0000256" key="3">
    <source>
        <dbReference type="ARBA" id="ARBA00023004"/>
    </source>
</evidence>
<dbReference type="CDD" id="cd08178">
    <property type="entry name" value="AAD_C"/>
    <property type="match status" value="1"/>
</dbReference>
<comment type="similarity">
    <text evidence="6 8">In the N-terminal section; belongs to the aldehyde dehydrogenase family.</text>
</comment>
<feature type="domain" description="Aldehyde dehydrogenase" evidence="10">
    <location>
        <begin position="40"/>
        <end position="305"/>
    </location>
</feature>
<dbReference type="Pfam" id="PF00465">
    <property type="entry name" value="Fe-ADH"/>
    <property type="match status" value="1"/>
</dbReference>
<dbReference type="Pfam" id="PF00171">
    <property type="entry name" value="Aldedh"/>
    <property type="match status" value="1"/>
</dbReference>
<dbReference type="PANTHER" id="PTHR11496:SF83">
    <property type="entry name" value="HYDROXYACID-OXOACID TRANSHYDROGENASE, MITOCHONDRIAL"/>
    <property type="match status" value="1"/>
</dbReference>
<dbReference type="InterPro" id="IPR015590">
    <property type="entry name" value="Aldehyde_DH_dom"/>
</dbReference>
<dbReference type="FunFam" id="1.20.1090.10:FF:000001">
    <property type="entry name" value="Aldehyde-alcohol dehydrogenase"/>
    <property type="match status" value="1"/>
</dbReference>
<dbReference type="InterPro" id="IPR018211">
    <property type="entry name" value="ADH_Fe_CS"/>
</dbReference>
<dbReference type="GO" id="GO:0006066">
    <property type="term" value="P:alcohol metabolic process"/>
    <property type="evidence" value="ECO:0007669"/>
    <property type="project" value="InterPro"/>
</dbReference>
<evidence type="ECO:0000256" key="6">
    <source>
        <dbReference type="ARBA" id="ARBA00035641"/>
    </source>
</evidence>
<keyword evidence="5" id="KW-0511">Multifunctional enzyme</keyword>
<feature type="region of interest" description="Disordered" evidence="9">
    <location>
        <begin position="912"/>
        <end position="932"/>
    </location>
</feature>
<dbReference type="Proteomes" id="UP000054314">
    <property type="component" value="Unassembled WGS sequence"/>
</dbReference>
<proteinExistence type="inferred from homology"/>
<dbReference type="FunFam" id="3.40.50.1970:FF:000002">
    <property type="entry name" value="Aldehyde-alcohol dehydrogenase"/>
    <property type="match status" value="1"/>
</dbReference>
<organism evidence="13 14">
    <name type="scientific">Cellulomonas bogoriensis 69B4 = DSM 16987</name>
    <dbReference type="NCBI Taxonomy" id="1386082"/>
    <lineage>
        <taxon>Bacteria</taxon>
        <taxon>Bacillati</taxon>
        <taxon>Actinomycetota</taxon>
        <taxon>Actinomycetes</taxon>
        <taxon>Micrococcales</taxon>
        <taxon>Cellulomonadaceae</taxon>
        <taxon>Cellulomonas</taxon>
    </lineage>
</organism>
<accession>A0A0A0C0B5</accession>